<keyword evidence="3 6" id="KW-0812">Transmembrane</keyword>
<dbReference type="PANTHER" id="PTHR34697:SF2">
    <property type="entry name" value="PHOSPHATIDYLGLYCEROL LYSYLTRANSFERASE"/>
    <property type="match status" value="1"/>
</dbReference>
<dbReference type="PANTHER" id="PTHR34697">
    <property type="entry name" value="PHOSPHATIDYLGLYCEROL LYSYLTRANSFERASE"/>
    <property type="match status" value="1"/>
</dbReference>
<feature type="transmembrane region" description="Helical" evidence="6">
    <location>
        <begin position="80"/>
        <end position="98"/>
    </location>
</feature>
<dbReference type="SUPFAM" id="SSF55729">
    <property type="entry name" value="Acyl-CoA N-acyltransferases (Nat)"/>
    <property type="match status" value="1"/>
</dbReference>
<keyword evidence="9" id="KW-1185">Reference proteome</keyword>
<evidence type="ECO:0000256" key="1">
    <source>
        <dbReference type="ARBA" id="ARBA00004651"/>
    </source>
</evidence>
<dbReference type="InterPro" id="IPR016181">
    <property type="entry name" value="Acyl_CoA_acyltransferase"/>
</dbReference>
<evidence type="ECO:0000256" key="4">
    <source>
        <dbReference type="ARBA" id="ARBA00022989"/>
    </source>
</evidence>
<feature type="transmembrane region" description="Helical" evidence="6">
    <location>
        <begin position="104"/>
        <end position="124"/>
    </location>
</feature>
<evidence type="ECO:0000313" key="8">
    <source>
        <dbReference type="EMBL" id="MFC4652130.1"/>
    </source>
</evidence>
<dbReference type="Pfam" id="PF09924">
    <property type="entry name" value="LPG_synthase_C"/>
    <property type="match status" value="1"/>
</dbReference>
<gene>
    <name evidence="8" type="ORF">ACFO26_04340</name>
</gene>
<evidence type="ECO:0000256" key="2">
    <source>
        <dbReference type="ARBA" id="ARBA00022475"/>
    </source>
</evidence>
<dbReference type="EMBL" id="JBHSGD010000004">
    <property type="protein sequence ID" value="MFC4652130.1"/>
    <property type="molecule type" value="Genomic_DNA"/>
</dbReference>
<dbReference type="InterPro" id="IPR024320">
    <property type="entry name" value="LPG_synthase_C"/>
</dbReference>
<protein>
    <submittedName>
        <fullName evidence="8">Bifunctional lysylphosphatidylglycerol flippase/synthetase MprF</fullName>
    </submittedName>
</protein>
<evidence type="ECO:0000256" key="6">
    <source>
        <dbReference type="SAM" id="Phobius"/>
    </source>
</evidence>
<comment type="caution">
    <text evidence="8">The sequence shown here is derived from an EMBL/GenBank/DDBJ whole genome shotgun (WGS) entry which is preliminary data.</text>
</comment>
<feature type="domain" description="Phosphatidylglycerol lysyltransferase C-terminal" evidence="7">
    <location>
        <begin position="236"/>
        <end position="531"/>
    </location>
</feature>
<feature type="transmembrane region" description="Helical" evidence="6">
    <location>
        <begin position="50"/>
        <end position="68"/>
    </location>
</feature>
<reference evidence="9" key="1">
    <citation type="journal article" date="2019" name="Int. J. Syst. Evol. Microbiol.">
        <title>The Global Catalogue of Microorganisms (GCM) 10K type strain sequencing project: providing services to taxonomists for standard genome sequencing and annotation.</title>
        <authorList>
            <consortium name="The Broad Institute Genomics Platform"/>
            <consortium name="The Broad Institute Genome Sequencing Center for Infectious Disease"/>
            <person name="Wu L."/>
            <person name="Ma J."/>
        </authorList>
    </citation>
    <scope>NUCLEOTIDE SEQUENCE [LARGE SCALE GENOMIC DNA]</scope>
    <source>
        <strain evidence="9">CCUG 63287</strain>
    </source>
</reference>
<feature type="transmembrane region" description="Helical" evidence="6">
    <location>
        <begin position="136"/>
        <end position="158"/>
    </location>
</feature>
<sequence>MYRVKRSAQNLAIGLSLLISLANVVGFYVWRLHPFGWHRTMAFYDYVAPYGLMTHRVLAFTVGFLGFWVSFRLFRRLRSAWVLTMIGQSMLFVLHFYYSGQIFSVSSLISLYILLVLGVTFQDFRRVSETATRSRAIILACIPLALAIINAALSVWFLPGYIGTRNFMGALNHSFRFLLLMNTSGADFARHDNFLYIVSLIAVSWVCLIIALILFLKPLIISPIVSSLDRKRVLNLVEKYGQNPMAYMALMRDKHYFFGEMVNGVIAYTIVNNVLVVAGDIICAPEDAVKFMGEVQRFTYKNDWKLLFVDITDVLRETYEAYGLNVVKVGEDACIRLEDYNLKGKKAAKVRANINHARRLGVSVAEYKPLVQRDLVIEHEMNDISREWFKEKGAEMGFMLGGLELANPLNRRYFYAKDGEGKMLAFVVFIPYDAGNAYMADVTRRRSAAPNGTMEVIMFDAFTVMRDEGVTWGNLGLCPLANVKSEESSSMTAPIFEFVFENLNGIYGFKGLYQAKKKFAPTDWQARYVAYAPKPFGASYAYALIKAQNPKGIDRLILEKLRGRFGR</sequence>
<dbReference type="RefSeq" id="WP_213533333.1">
    <property type="nucleotide sequence ID" value="NZ_BOVQ01000002.1"/>
</dbReference>
<evidence type="ECO:0000256" key="3">
    <source>
        <dbReference type="ARBA" id="ARBA00022692"/>
    </source>
</evidence>
<proteinExistence type="predicted"/>
<dbReference type="Proteomes" id="UP001595987">
    <property type="component" value="Unassembled WGS sequence"/>
</dbReference>
<keyword evidence="2" id="KW-1003">Cell membrane</keyword>
<accession>A0ABV9JF74</accession>
<feature type="transmembrane region" description="Helical" evidence="6">
    <location>
        <begin position="12"/>
        <end position="30"/>
    </location>
</feature>
<organism evidence="8 9">
    <name type="scientific">Lactococcus nasutitermitis</name>
    <dbReference type="NCBI Taxonomy" id="1652957"/>
    <lineage>
        <taxon>Bacteria</taxon>
        <taxon>Bacillati</taxon>
        <taxon>Bacillota</taxon>
        <taxon>Bacilli</taxon>
        <taxon>Lactobacillales</taxon>
        <taxon>Streptococcaceae</taxon>
        <taxon>Lactococcus</taxon>
    </lineage>
</organism>
<dbReference type="InterPro" id="IPR051211">
    <property type="entry name" value="PG_lysyltransferase"/>
</dbReference>
<keyword evidence="5 6" id="KW-0472">Membrane</keyword>
<evidence type="ECO:0000313" key="9">
    <source>
        <dbReference type="Proteomes" id="UP001595987"/>
    </source>
</evidence>
<name>A0ABV9JF74_9LACT</name>
<keyword evidence="4 6" id="KW-1133">Transmembrane helix</keyword>
<evidence type="ECO:0000256" key="5">
    <source>
        <dbReference type="ARBA" id="ARBA00023136"/>
    </source>
</evidence>
<comment type="subcellular location">
    <subcellularLocation>
        <location evidence="1">Cell membrane</location>
        <topology evidence="1">Multi-pass membrane protein</topology>
    </subcellularLocation>
</comment>
<feature type="transmembrane region" description="Helical" evidence="6">
    <location>
        <begin position="194"/>
        <end position="216"/>
    </location>
</feature>
<evidence type="ECO:0000259" key="7">
    <source>
        <dbReference type="Pfam" id="PF09924"/>
    </source>
</evidence>